<feature type="active site" description="Proton donor" evidence="1">
    <location>
        <position position="435"/>
    </location>
</feature>
<sequence length="515" mass="57940">MWRKHWVVGMVVGIALAVCLWSSPWAGQAGADVAVIANPEQKPAAVTYSAEVWLDMNERVVKGTLTTRFVPQDDKAFFHLYPNAFATEADLRSENWEQVLGKQREPGGIAISAVKVNGRQADVRYEGKTNTLLRVPLPQLPPNKAKAETVVEMSFRLQVPYNNGRLSYHDHAMWLGNWLPILAVKDSGGWRLDPYTAIGDPFYSEVANYHLRVHLPEGYQLATTGLESVAVVTQTRPQRQSIYELDAWNVRDFAMVVMDDTYQAMSGKVGETVVRTWSQQGDDAAVVNSLHQTAMESLDYYGKQFGTYPYKEYDVVKTGGFFGGMEYPSLVFIEEEFFNTANSMGAAVVAHETAHQWFYGIVGNDEVREAWLDESLTDYATMAFLQEKDAKRAQAYMRMRQGQSRAAEAYAKQGIDAETSVAAFPDWKSYNELVYGRSGVMWWTLRDAWGAERLNQLLRQYVSEHQYGLANGAAIKELVSAASGADATPFFDYWLHLKLELAEAANGWLEKVKHE</sequence>
<dbReference type="PANTHER" id="PTHR45726">
    <property type="entry name" value="LEUKOTRIENE A-4 HYDROLASE"/>
    <property type="match status" value="1"/>
</dbReference>
<evidence type="ECO:0000256" key="1">
    <source>
        <dbReference type="PIRSR" id="PIRSR634015-1"/>
    </source>
</evidence>
<comment type="caution">
    <text evidence="4">The sequence shown here is derived from an EMBL/GenBank/DDBJ whole genome shotgun (WGS) entry which is preliminary data.</text>
</comment>
<dbReference type="Proteomes" id="UP000316882">
    <property type="component" value="Unassembled WGS sequence"/>
</dbReference>
<dbReference type="EMBL" id="BJMH01000012">
    <property type="protein sequence ID" value="GEB33309.1"/>
    <property type="molecule type" value="Genomic_DNA"/>
</dbReference>
<gene>
    <name evidence="4" type="ORF">BPA01_28890</name>
</gene>
<evidence type="ECO:0000259" key="3">
    <source>
        <dbReference type="Pfam" id="PF01433"/>
    </source>
</evidence>
<dbReference type="Pfam" id="PF01433">
    <property type="entry name" value="Peptidase_M1"/>
    <property type="match status" value="1"/>
</dbReference>
<proteinExistence type="predicted"/>
<dbReference type="CDD" id="cd09604">
    <property type="entry name" value="M1_APN_like"/>
    <property type="match status" value="1"/>
</dbReference>
<feature type="binding site" evidence="2">
    <location>
        <position position="351"/>
    </location>
    <ligand>
        <name>Zn(2+)</name>
        <dbReference type="ChEBI" id="CHEBI:29105"/>
        <note>catalytic</note>
    </ligand>
</feature>
<evidence type="ECO:0000313" key="5">
    <source>
        <dbReference type="Proteomes" id="UP000316882"/>
    </source>
</evidence>
<accession>A0A4Y3PQA8</accession>
<feature type="domain" description="Peptidase M1 membrane alanine aminopeptidase" evidence="3">
    <location>
        <begin position="293"/>
        <end position="494"/>
    </location>
</feature>
<dbReference type="InterPro" id="IPR027268">
    <property type="entry name" value="Peptidase_M4/M1_CTD_sf"/>
</dbReference>
<comment type="cofactor">
    <cofactor evidence="2">
        <name>Zn(2+)</name>
        <dbReference type="ChEBI" id="CHEBI:29105"/>
    </cofactor>
    <text evidence="2">Binds 1 zinc ion per subunit.</text>
</comment>
<organism evidence="4 5">
    <name type="scientific">Brevibacillus parabrevis</name>
    <dbReference type="NCBI Taxonomy" id="54914"/>
    <lineage>
        <taxon>Bacteria</taxon>
        <taxon>Bacillati</taxon>
        <taxon>Bacillota</taxon>
        <taxon>Bacilli</taxon>
        <taxon>Bacillales</taxon>
        <taxon>Paenibacillaceae</taxon>
        <taxon>Brevibacillus</taxon>
    </lineage>
</organism>
<keyword evidence="2" id="KW-0479">Metal-binding</keyword>
<dbReference type="STRING" id="54914.AV540_18265"/>
<keyword evidence="5" id="KW-1185">Reference proteome</keyword>
<feature type="binding site" evidence="2">
    <location>
        <position position="374"/>
    </location>
    <ligand>
        <name>Zn(2+)</name>
        <dbReference type="ChEBI" id="CHEBI:29105"/>
        <note>catalytic</note>
    </ligand>
</feature>
<protein>
    <submittedName>
        <fullName evidence="4">Peptidase</fullName>
    </submittedName>
</protein>
<dbReference type="GO" id="GO:0008270">
    <property type="term" value="F:zinc ion binding"/>
    <property type="evidence" value="ECO:0007669"/>
    <property type="project" value="InterPro"/>
</dbReference>
<feature type="binding site" evidence="2">
    <location>
        <position position="355"/>
    </location>
    <ligand>
        <name>Zn(2+)</name>
        <dbReference type="ChEBI" id="CHEBI:29105"/>
        <note>catalytic</note>
    </ligand>
</feature>
<dbReference type="GO" id="GO:0008237">
    <property type="term" value="F:metallopeptidase activity"/>
    <property type="evidence" value="ECO:0007669"/>
    <property type="project" value="InterPro"/>
</dbReference>
<keyword evidence="2" id="KW-0862">Zinc</keyword>
<evidence type="ECO:0000313" key="4">
    <source>
        <dbReference type="EMBL" id="GEB33309.1"/>
    </source>
</evidence>
<evidence type="ECO:0000256" key="2">
    <source>
        <dbReference type="PIRSR" id="PIRSR634015-3"/>
    </source>
</evidence>
<feature type="active site" description="Proton acceptor" evidence="1">
    <location>
        <position position="352"/>
    </location>
</feature>
<dbReference type="InterPro" id="IPR034015">
    <property type="entry name" value="M1_LTA4H"/>
</dbReference>
<reference evidence="4 5" key="1">
    <citation type="submission" date="2019-06" db="EMBL/GenBank/DDBJ databases">
        <title>Whole genome shotgun sequence of Brevibacillus parabrevis NBRC 12334.</title>
        <authorList>
            <person name="Hosoyama A."/>
            <person name="Uohara A."/>
            <person name="Ohji S."/>
            <person name="Ichikawa N."/>
        </authorList>
    </citation>
    <scope>NUCLEOTIDE SEQUENCE [LARGE SCALE GENOMIC DNA]</scope>
    <source>
        <strain evidence="4 5">NBRC 12334</strain>
    </source>
</reference>
<name>A0A4Y3PQA8_BREPA</name>
<dbReference type="PANTHER" id="PTHR45726:SF3">
    <property type="entry name" value="LEUKOTRIENE A-4 HYDROLASE"/>
    <property type="match status" value="1"/>
</dbReference>
<dbReference type="InterPro" id="IPR014782">
    <property type="entry name" value="Peptidase_M1_dom"/>
</dbReference>
<dbReference type="Gene3D" id="1.10.390.10">
    <property type="entry name" value="Neutral Protease Domain 2"/>
    <property type="match status" value="1"/>
</dbReference>
<dbReference type="AlphaFoldDB" id="A0A4Y3PQA8"/>
<dbReference type="SUPFAM" id="SSF55486">
    <property type="entry name" value="Metalloproteases ('zincins'), catalytic domain"/>
    <property type="match status" value="1"/>
</dbReference>
<dbReference type="RefSeq" id="WP_122965613.1">
    <property type="nucleotide sequence ID" value="NZ_BJMH01000012.1"/>
</dbReference>